<name>A0A319E2L4_9EURO</name>
<keyword evidence="2" id="KW-1185">Reference proteome</keyword>
<proteinExistence type="predicted"/>
<dbReference type="AlphaFoldDB" id="A0A319E2L4"/>
<evidence type="ECO:0000313" key="1">
    <source>
        <dbReference type="EMBL" id="PYH94798.1"/>
    </source>
</evidence>
<protein>
    <submittedName>
        <fullName evidence="1">Uncharacterized protein</fullName>
    </submittedName>
</protein>
<sequence length="104" mass="11584">HPNFHPTLTHLQTKLYPLVSTTTGLPHPDFPASLLNFHLLTSAQLDNLATHFHQVSPPSHATSLYPITIPPWVGADAVEVDLVTKRRRFGRFIGLRGCESPLKE</sequence>
<dbReference type="VEuPathDB" id="FungiDB:BO71DRAFT_303386"/>
<dbReference type="Proteomes" id="UP000247810">
    <property type="component" value="Unassembled WGS sequence"/>
</dbReference>
<feature type="non-terminal residue" evidence="1">
    <location>
        <position position="104"/>
    </location>
</feature>
<dbReference type="EMBL" id="KZ825865">
    <property type="protein sequence ID" value="PYH94798.1"/>
    <property type="molecule type" value="Genomic_DNA"/>
</dbReference>
<reference evidence="1 2" key="1">
    <citation type="submission" date="2018-02" db="EMBL/GenBank/DDBJ databases">
        <title>The genomes of Aspergillus section Nigri reveals drivers in fungal speciation.</title>
        <authorList>
            <consortium name="DOE Joint Genome Institute"/>
            <person name="Vesth T.C."/>
            <person name="Nybo J."/>
            <person name="Theobald S."/>
            <person name="Brandl J."/>
            <person name="Frisvad J.C."/>
            <person name="Nielsen K.F."/>
            <person name="Lyhne E.K."/>
            <person name="Kogle M.E."/>
            <person name="Kuo A."/>
            <person name="Riley R."/>
            <person name="Clum A."/>
            <person name="Nolan M."/>
            <person name="Lipzen A."/>
            <person name="Salamov A."/>
            <person name="Henrissat B."/>
            <person name="Wiebenga A."/>
            <person name="De vries R.P."/>
            <person name="Grigoriev I.V."/>
            <person name="Mortensen U.H."/>
            <person name="Andersen M.R."/>
            <person name="Baker S.E."/>
        </authorList>
    </citation>
    <scope>NUCLEOTIDE SEQUENCE [LARGE SCALE GENOMIC DNA]</scope>
    <source>
        <strain evidence="1 2">CBS 707.79</strain>
    </source>
</reference>
<feature type="non-terminal residue" evidence="1">
    <location>
        <position position="1"/>
    </location>
</feature>
<organism evidence="1 2">
    <name type="scientific">Aspergillus ellipticus CBS 707.79</name>
    <dbReference type="NCBI Taxonomy" id="1448320"/>
    <lineage>
        <taxon>Eukaryota</taxon>
        <taxon>Fungi</taxon>
        <taxon>Dikarya</taxon>
        <taxon>Ascomycota</taxon>
        <taxon>Pezizomycotina</taxon>
        <taxon>Eurotiomycetes</taxon>
        <taxon>Eurotiomycetidae</taxon>
        <taxon>Eurotiales</taxon>
        <taxon>Aspergillaceae</taxon>
        <taxon>Aspergillus</taxon>
        <taxon>Aspergillus subgen. Circumdati</taxon>
    </lineage>
</organism>
<evidence type="ECO:0000313" key="2">
    <source>
        <dbReference type="Proteomes" id="UP000247810"/>
    </source>
</evidence>
<gene>
    <name evidence="1" type="ORF">BO71DRAFT_303386</name>
</gene>
<dbReference type="OrthoDB" id="4156665at2759"/>
<accession>A0A319E2L4</accession>